<proteinExistence type="predicted"/>
<evidence type="ECO:0000313" key="3">
    <source>
        <dbReference type="Proteomes" id="UP000008209"/>
    </source>
</evidence>
<evidence type="ECO:0000259" key="1">
    <source>
        <dbReference type="PROSITE" id="PS50883"/>
    </source>
</evidence>
<dbReference type="PATRIC" id="fig|399804.5.peg.545"/>
<dbReference type="Pfam" id="PF00563">
    <property type="entry name" value="EAL"/>
    <property type="match status" value="1"/>
</dbReference>
<sequence>MFRLLKDTLCKRCVFFGLNCEKKGCEHYYIFQHIIDRYGKLYAVEILSRPHYNPSNNIEEYFDTMSVDKGKRLIKHQLLNLTKNWGILNLSGYKYFLNIDRYLLVDPKVVDILTIANKELKMKGVKLVYEVTERQYETDVNIKNVFYKMLVDDIDFAADDYSFEKKTHIFVDDYQYIKIDMDIVYKSIKNDINGFTDHLYRLKYNNAKLIAEKVQSKQDFLTVYYLPFDYFQGFYFDTHNELNKDI</sequence>
<dbReference type="Proteomes" id="UP000008209">
    <property type="component" value="Chromosome"/>
</dbReference>
<dbReference type="AlphaFoldDB" id="E6XHX5"/>
<dbReference type="InterPro" id="IPR001633">
    <property type="entry name" value="EAL_dom"/>
</dbReference>
<reference evidence="2 3" key="1">
    <citation type="submission" date="2011-01" db="EMBL/GenBank/DDBJ databases">
        <title>Complete sequence of Shewanella putrefaciens 200.</title>
        <authorList>
            <consortium name="US DOE Joint Genome Institute"/>
            <person name="Lucas S."/>
            <person name="Copeland A."/>
            <person name="Lapidus A."/>
            <person name="Cheng J.-F."/>
            <person name="Bruce D."/>
            <person name="Goodwin L."/>
            <person name="Pitluck S."/>
            <person name="Munk A.C."/>
            <person name="Detter J.C."/>
            <person name="Han C."/>
            <person name="Tapia R."/>
            <person name="Land M."/>
            <person name="Hauser L."/>
            <person name="Chang Y.-J."/>
            <person name="Jeffries C."/>
            <person name="Kyrpides N."/>
            <person name="Ivanova N."/>
            <person name="Mikhailova N."/>
            <person name="Kolker E."/>
            <person name="Lawrence C."/>
            <person name="McCue L.A."/>
            <person name="DiChristina T."/>
            <person name="Nealson K."/>
            <person name="Fredrickson J.K."/>
            <person name="Woyke T."/>
        </authorList>
    </citation>
    <scope>NUCLEOTIDE SEQUENCE [LARGE SCALE GENOMIC DNA]</scope>
    <source>
        <strain evidence="2 3">200</strain>
    </source>
</reference>
<dbReference type="KEGG" id="shp:Sput200_0534"/>
<dbReference type="EMBL" id="CP002457">
    <property type="protein sequence ID" value="ADV53019.1"/>
    <property type="molecule type" value="Genomic_DNA"/>
</dbReference>
<feature type="domain" description="EAL" evidence="1">
    <location>
        <begin position="7"/>
        <end position="246"/>
    </location>
</feature>
<name>E6XHX5_SHEP2</name>
<evidence type="ECO:0000313" key="2">
    <source>
        <dbReference type="EMBL" id="ADV53019.1"/>
    </source>
</evidence>
<accession>E6XHX5</accession>
<dbReference type="InterPro" id="IPR035919">
    <property type="entry name" value="EAL_sf"/>
</dbReference>
<dbReference type="SUPFAM" id="SSF141868">
    <property type="entry name" value="EAL domain-like"/>
    <property type="match status" value="1"/>
</dbReference>
<organism evidence="2 3">
    <name type="scientific">Shewanella putrefaciens (strain 200)</name>
    <dbReference type="NCBI Taxonomy" id="399804"/>
    <lineage>
        <taxon>Bacteria</taxon>
        <taxon>Pseudomonadati</taxon>
        <taxon>Pseudomonadota</taxon>
        <taxon>Gammaproteobacteria</taxon>
        <taxon>Alteromonadales</taxon>
        <taxon>Shewanellaceae</taxon>
        <taxon>Shewanella</taxon>
    </lineage>
</organism>
<dbReference type="PROSITE" id="PS50883">
    <property type="entry name" value="EAL"/>
    <property type="match status" value="1"/>
</dbReference>
<gene>
    <name evidence="2" type="ordered locus">Sput200_0534</name>
</gene>
<protein>
    <submittedName>
        <fullName evidence="2">EAL domain protein</fullName>
    </submittedName>
</protein>
<dbReference type="OrthoDB" id="9804751at2"/>
<dbReference type="HOGENOM" id="CLU_100993_0_0_6"/>
<dbReference type="Gene3D" id="3.20.20.450">
    <property type="entry name" value="EAL domain"/>
    <property type="match status" value="1"/>
</dbReference>